<evidence type="ECO:0000313" key="3">
    <source>
        <dbReference type="EMBL" id="OWZ08375.1"/>
    </source>
</evidence>
<keyword evidence="4" id="KW-1185">Reference proteome</keyword>
<dbReference type="InterPro" id="IPR016197">
    <property type="entry name" value="Chromo-like_dom_sf"/>
</dbReference>
<dbReference type="OrthoDB" id="162055at2759"/>
<feature type="domain" description="Integrase catalytic" evidence="2">
    <location>
        <begin position="1"/>
        <end position="85"/>
    </location>
</feature>
<dbReference type="CDD" id="cd00024">
    <property type="entry name" value="CD_CSD"/>
    <property type="match status" value="1"/>
</dbReference>
<protein>
    <submittedName>
        <fullName evidence="3">Retrotransposon nucleocapsid protein</fullName>
    </submittedName>
</protein>
<name>A0A225VSS4_9STRA</name>
<evidence type="ECO:0000259" key="2">
    <source>
        <dbReference type="PROSITE" id="PS50994"/>
    </source>
</evidence>
<sequence length="249" mass="29124">MFTSKLWSELTSFQRTQLRLSSAFRPEADGRIEIINHFVADYLRAFVNARHDDWDEMLSLADFTYNARVHSSTGMAPFTADLGYIPRSVADLATPSIRGRRSQAGKFVEHQQVMLQQCKDMLEQSQAAMKYFDYRNCPTFQCAEDTYQIGLPPGLQLNDEFHVSYLRPYVFDSDPRRYNDVPPLITRDGFEGVQVEQILQRRVKNGKVQFKVRWYGRDNKDSWEPEENLEQVRGLIERFHLAQPQRSTR</sequence>
<dbReference type="PANTHER" id="PTHR37984">
    <property type="entry name" value="PROTEIN CBG26694"/>
    <property type="match status" value="1"/>
</dbReference>
<dbReference type="Gene3D" id="3.30.420.10">
    <property type="entry name" value="Ribonuclease H-like superfamily/Ribonuclease H"/>
    <property type="match status" value="1"/>
</dbReference>
<comment type="caution">
    <text evidence="3">The sequence shown here is derived from an EMBL/GenBank/DDBJ whole genome shotgun (WGS) entry which is preliminary data.</text>
</comment>
<organism evidence="3 4">
    <name type="scientific">Phytophthora megakarya</name>
    <dbReference type="NCBI Taxonomy" id="4795"/>
    <lineage>
        <taxon>Eukaryota</taxon>
        <taxon>Sar</taxon>
        <taxon>Stramenopiles</taxon>
        <taxon>Oomycota</taxon>
        <taxon>Peronosporomycetes</taxon>
        <taxon>Peronosporales</taxon>
        <taxon>Peronosporaceae</taxon>
        <taxon>Phytophthora</taxon>
    </lineage>
</organism>
<dbReference type="PROSITE" id="PS50994">
    <property type="entry name" value="INTEGRASE"/>
    <property type="match status" value="1"/>
</dbReference>
<dbReference type="EMBL" id="NBNE01003178">
    <property type="protein sequence ID" value="OWZ08375.1"/>
    <property type="molecule type" value="Genomic_DNA"/>
</dbReference>
<dbReference type="InterPro" id="IPR023780">
    <property type="entry name" value="Chromo_domain"/>
</dbReference>
<dbReference type="Pfam" id="PF00385">
    <property type="entry name" value="Chromo"/>
    <property type="match status" value="1"/>
</dbReference>
<dbReference type="Proteomes" id="UP000198211">
    <property type="component" value="Unassembled WGS sequence"/>
</dbReference>
<dbReference type="SUPFAM" id="SSF54160">
    <property type="entry name" value="Chromo domain-like"/>
    <property type="match status" value="1"/>
</dbReference>
<dbReference type="PANTHER" id="PTHR37984:SF5">
    <property type="entry name" value="PROTEIN NYNRIN-LIKE"/>
    <property type="match status" value="1"/>
</dbReference>
<dbReference type="AlphaFoldDB" id="A0A225VSS4"/>
<dbReference type="InterPro" id="IPR012337">
    <property type="entry name" value="RNaseH-like_sf"/>
</dbReference>
<dbReference type="InterPro" id="IPR000953">
    <property type="entry name" value="Chromo/chromo_shadow_dom"/>
</dbReference>
<gene>
    <name evidence="3" type="ORF">PHMEG_00019098</name>
</gene>
<dbReference type="InterPro" id="IPR001584">
    <property type="entry name" value="Integrase_cat-core"/>
</dbReference>
<evidence type="ECO:0000313" key="4">
    <source>
        <dbReference type="Proteomes" id="UP000198211"/>
    </source>
</evidence>
<dbReference type="GO" id="GO:0015074">
    <property type="term" value="P:DNA integration"/>
    <property type="evidence" value="ECO:0007669"/>
    <property type="project" value="InterPro"/>
</dbReference>
<reference evidence="4" key="1">
    <citation type="submission" date="2017-03" db="EMBL/GenBank/DDBJ databases">
        <title>Phytopthora megakarya and P. palmivora, two closely related causual agents of cacao black pod achieved similar genome size and gene model numbers by different mechanisms.</title>
        <authorList>
            <person name="Ali S."/>
            <person name="Shao J."/>
            <person name="Larry D.J."/>
            <person name="Kronmiller B."/>
            <person name="Shen D."/>
            <person name="Strem M.D."/>
            <person name="Melnick R.L."/>
            <person name="Guiltinan M.J."/>
            <person name="Tyler B.M."/>
            <person name="Meinhardt L.W."/>
            <person name="Bailey B.A."/>
        </authorList>
    </citation>
    <scope>NUCLEOTIDE SEQUENCE [LARGE SCALE GENOMIC DNA]</scope>
    <source>
        <strain evidence="4">zdho120</strain>
    </source>
</reference>
<dbReference type="STRING" id="4795.A0A225VSS4"/>
<dbReference type="SUPFAM" id="SSF53098">
    <property type="entry name" value="Ribonuclease H-like"/>
    <property type="match status" value="1"/>
</dbReference>
<dbReference type="PROSITE" id="PS50013">
    <property type="entry name" value="CHROMO_2"/>
    <property type="match status" value="1"/>
</dbReference>
<accession>A0A225VSS4</accession>
<evidence type="ECO:0000259" key="1">
    <source>
        <dbReference type="PROSITE" id="PS50013"/>
    </source>
</evidence>
<dbReference type="InterPro" id="IPR050951">
    <property type="entry name" value="Retrovirus_Pol_polyprotein"/>
</dbReference>
<dbReference type="InterPro" id="IPR036397">
    <property type="entry name" value="RNaseH_sf"/>
</dbReference>
<proteinExistence type="predicted"/>
<dbReference type="Gene3D" id="2.40.50.40">
    <property type="match status" value="1"/>
</dbReference>
<dbReference type="GO" id="GO:0003676">
    <property type="term" value="F:nucleic acid binding"/>
    <property type="evidence" value="ECO:0007669"/>
    <property type="project" value="InterPro"/>
</dbReference>
<dbReference type="SMART" id="SM00298">
    <property type="entry name" value="CHROMO"/>
    <property type="match status" value="1"/>
</dbReference>
<feature type="domain" description="Chromo" evidence="1">
    <location>
        <begin position="193"/>
        <end position="249"/>
    </location>
</feature>